<reference evidence="1 2" key="1">
    <citation type="submission" date="2016-07" db="EMBL/GenBank/DDBJ databases">
        <title>Genome analysis of Sphingobacterium siyangense T12B17.</title>
        <authorList>
            <person name="Xu D."/>
            <person name="Su Y."/>
            <person name="Zheng S."/>
        </authorList>
    </citation>
    <scope>NUCLEOTIDE SEQUENCE [LARGE SCALE GENOMIC DNA]</scope>
    <source>
        <strain evidence="1 2">T12B17</strain>
    </source>
</reference>
<dbReference type="RefSeq" id="WP_120336477.1">
    <property type="nucleotide sequence ID" value="NZ_MCAQ01000029.1"/>
</dbReference>
<gene>
    <name evidence="1" type="ORF">BCY89_19225</name>
</gene>
<dbReference type="AlphaFoldDB" id="A0A420FDY0"/>
<evidence type="ECO:0000313" key="2">
    <source>
        <dbReference type="Proteomes" id="UP000286402"/>
    </source>
</evidence>
<protein>
    <submittedName>
        <fullName evidence="1">Uncharacterized protein</fullName>
    </submittedName>
</protein>
<keyword evidence="2" id="KW-1185">Reference proteome</keyword>
<evidence type="ECO:0000313" key="1">
    <source>
        <dbReference type="EMBL" id="RKF31051.1"/>
    </source>
</evidence>
<dbReference type="EMBL" id="MCAQ01000029">
    <property type="protein sequence ID" value="RKF31051.1"/>
    <property type="molecule type" value="Genomic_DNA"/>
</dbReference>
<proteinExistence type="predicted"/>
<dbReference type="Proteomes" id="UP000286402">
    <property type="component" value="Unassembled WGS sequence"/>
</dbReference>
<comment type="caution">
    <text evidence="1">The sequence shown here is derived from an EMBL/GenBank/DDBJ whole genome shotgun (WGS) entry which is preliminary data.</text>
</comment>
<name>A0A420FDY0_9SPHI</name>
<accession>A0A420FDY0</accession>
<organism evidence="1 2">
    <name type="scientific">Sphingobacterium siyangense</name>
    <dbReference type="NCBI Taxonomy" id="459529"/>
    <lineage>
        <taxon>Bacteria</taxon>
        <taxon>Pseudomonadati</taxon>
        <taxon>Bacteroidota</taxon>
        <taxon>Sphingobacteriia</taxon>
        <taxon>Sphingobacteriales</taxon>
        <taxon>Sphingobacteriaceae</taxon>
        <taxon>Sphingobacterium</taxon>
    </lineage>
</organism>
<sequence length="80" mass="9860">MKEIFIKKYWHEEDVLFYLHFQNEEVIEQVGITPKGNVFLSLEKPRENTSLLYDQSLDELDLEEKDFITKEEFYRIWNEQ</sequence>